<dbReference type="InterPro" id="IPR050138">
    <property type="entry name" value="DHOase/Allantoinase_Hydrolase"/>
</dbReference>
<dbReference type="PANTHER" id="PTHR43668:SF2">
    <property type="entry name" value="ALLANTOINASE"/>
    <property type="match status" value="1"/>
</dbReference>
<reference evidence="2" key="1">
    <citation type="journal article" date="2020" name="mSystems">
        <title>Genome- and Community-Level Interaction Insights into Carbon Utilization and Element Cycling Functions of Hydrothermarchaeota in Hydrothermal Sediment.</title>
        <authorList>
            <person name="Zhou Z."/>
            <person name="Liu Y."/>
            <person name="Xu W."/>
            <person name="Pan J."/>
            <person name="Luo Z.H."/>
            <person name="Li M."/>
        </authorList>
    </citation>
    <scope>NUCLEOTIDE SEQUENCE [LARGE SCALE GENOMIC DNA]</scope>
    <source>
        <strain evidence="2">SpSt-23</strain>
    </source>
</reference>
<dbReference type="SUPFAM" id="SSF51556">
    <property type="entry name" value="Metallo-dependent hydrolases"/>
    <property type="match status" value="1"/>
</dbReference>
<proteinExistence type="predicted"/>
<dbReference type="GO" id="GO:0006145">
    <property type="term" value="P:purine nucleobase catabolic process"/>
    <property type="evidence" value="ECO:0007669"/>
    <property type="project" value="TreeGrafter"/>
</dbReference>
<gene>
    <name evidence="2" type="ORF">ENP55_01905</name>
</gene>
<protein>
    <submittedName>
        <fullName evidence="2">Amidohydrolase</fullName>
    </submittedName>
</protein>
<dbReference type="InterPro" id="IPR032466">
    <property type="entry name" value="Metal_Hydrolase"/>
</dbReference>
<accession>A0A7C2FE30</accession>
<dbReference type="Gene3D" id="2.30.40.10">
    <property type="entry name" value="Urease, subunit C, domain 1"/>
    <property type="match status" value="1"/>
</dbReference>
<sequence length="446" mass="49471">MRTILLRNVKIPVDNELVEGSILIENNIIKAISKKNYEADEVVDGNGLIAVPGGIDVHAHVYDPENPEHEDWRTGSLAAAYGGITTLIDMPLRVFVDKTEVAMEKIRVAARDSYVNYGLTGGFLTEQNYDAIEKLVKIGVKTFKIFTCRPFQASEKGLAKIFEKVAEKNVVVIAHAEDEGILTLLEGKYREANDIEAYHLSRSPGAEAAAVLKLGYYSLETGARLHIAHLSSKEGVDAVTFMKNKNPKITAETCPHYLYFTREDSRVHGTFLKMAPTLKTSIDREALWDALEKGIVEVYASDNAPSPRSLKEKDVWSAWGGIPNLEIMGPFLFTHGVLKGKISLQTYINVFSRNPARLLGLYPFLGEISVGSLADIVVLNTREQRLISSKTHHHKVDWTPWEGLSFYGHPYHVMVHGELIIEKGELVGKPGTGMYVGDLERVGVDA</sequence>
<evidence type="ECO:0000313" key="2">
    <source>
        <dbReference type="EMBL" id="HEF87061.1"/>
    </source>
</evidence>
<organism evidence="2">
    <name type="scientific">Thermosphaera aggregans</name>
    <dbReference type="NCBI Taxonomy" id="54254"/>
    <lineage>
        <taxon>Archaea</taxon>
        <taxon>Thermoproteota</taxon>
        <taxon>Thermoprotei</taxon>
        <taxon>Desulfurococcales</taxon>
        <taxon>Desulfurococcaceae</taxon>
        <taxon>Thermosphaera</taxon>
    </lineage>
</organism>
<comment type="caution">
    <text evidence="2">The sequence shown here is derived from an EMBL/GenBank/DDBJ whole genome shotgun (WGS) entry which is preliminary data.</text>
</comment>
<dbReference type="InterPro" id="IPR006680">
    <property type="entry name" value="Amidohydro-rel"/>
</dbReference>
<dbReference type="Gene3D" id="3.20.20.140">
    <property type="entry name" value="Metal-dependent hydrolases"/>
    <property type="match status" value="1"/>
</dbReference>
<dbReference type="AlphaFoldDB" id="A0A7C2FE30"/>
<dbReference type="PANTHER" id="PTHR43668">
    <property type="entry name" value="ALLANTOINASE"/>
    <property type="match status" value="1"/>
</dbReference>
<name>A0A7C2FE30_9CREN</name>
<dbReference type="SUPFAM" id="SSF51338">
    <property type="entry name" value="Composite domain of metallo-dependent hydrolases"/>
    <property type="match status" value="1"/>
</dbReference>
<feature type="domain" description="Amidohydrolase-related" evidence="1">
    <location>
        <begin position="49"/>
        <end position="419"/>
    </location>
</feature>
<evidence type="ECO:0000259" key="1">
    <source>
        <dbReference type="Pfam" id="PF01979"/>
    </source>
</evidence>
<keyword evidence="2" id="KW-0378">Hydrolase</keyword>
<dbReference type="Pfam" id="PF01979">
    <property type="entry name" value="Amidohydro_1"/>
    <property type="match status" value="1"/>
</dbReference>
<dbReference type="GO" id="GO:0005737">
    <property type="term" value="C:cytoplasm"/>
    <property type="evidence" value="ECO:0007669"/>
    <property type="project" value="TreeGrafter"/>
</dbReference>
<dbReference type="EMBL" id="DSJT01000005">
    <property type="protein sequence ID" value="HEF87061.1"/>
    <property type="molecule type" value="Genomic_DNA"/>
</dbReference>
<dbReference type="InterPro" id="IPR011059">
    <property type="entry name" value="Metal-dep_hydrolase_composite"/>
</dbReference>
<dbReference type="GO" id="GO:0004038">
    <property type="term" value="F:allantoinase activity"/>
    <property type="evidence" value="ECO:0007669"/>
    <property type="project" value="TreeGrafter"/>
</dbReference>